<keyword evidence="7" id="KW-0963">Cytoplasm</keyword>
<dbReference type="EMBL" id="JBHSCR010000014">
    <property type="protein sequence ID" value="MFC4349160.1"/>
    <property type="molecule type" value="Genomic_DNA"/>
</dbReference>
<comment type="caution">
    <text evidence="9">The sequence shown here is derived from an EMBL/GenBank/DDBJ whole genome shotgun (WGS) entry which is preliminary data.</text>
</comment>
<dbReference type="Proteomes" id="UP001595776">
    <property type="component" value="Unassembled WGS sequence"/>
</dbReference>
<feature type="domain" description="Amidohydrolase-related" evidence="8">
    <location>
        <begin position="62"/>
        <end position="380"/>
    </location>
</feature>
<feature type="binding site" evidence="7">
    <location>
        <position position="79"/>
    </location>
    <ligand>
        <name>4-imidazolone-5-propanoate</name>
        <dbReference type="ChEBI" id="CHEBI:77893"/>
    </ligand>
</feature>
<comment type="function">
    <text evidence="7">Catalyzes the hydrolytic cleavage of the carbon-nitrogen bond in imidazolone-5-propanoate to yield N-formimidoyl-L-glutamate. It is the third step in the universal histidine degradation pathway.</text>
</comment>
<dbReference type="Pfam" id="PF01979">
    <property type="entry name" value="Amidohydro_1"/>
    <property type="match status" value="1"/>
</dbReference>
<feature type="binding site" evidence="7">
    <location>
        <position position="317"/>
    </location>
    <ligand>
        <name>N-formimidoyl-L-glutamate</name>
        <dbReference type="ChEBI" id="CHEBI:58928"/>
    </ligand>
</feature>
<evidence type="ECO:0000313" key="9">
    <source>
        <dbReference type="EMBL" id="MFC4349160.1"/>
    </source>
</evidence>
<feature type="binding site" evidence="7">
    <location>
        <position position="319"/>
    </location>
    <ligand>
        <name>N-formimidoyl-L-glutamate</name>
        <dbReference type="ChEBI" id="CHEBI:58928"/>
    </ligand>
</feature>
<keyword evidence="10" id="KW-1185">Reference proteome</keyword>
<keyword evidence="2 7" id="KW-0479">Metal-binding</keyword>
<name>A0ABV8UDD2_9PROT</name>
<dbReference type="Gene3D" id="2.30.40.10">
    <property type="entry name" value="Urease, subunit C, domain 1"/>
    <property type="match status" value="1"/>
</dbReference>
<feature type="binding site" evidence="7">
    <location>
        <position position="240"/>
    </location>
    <ligand>
        <name>Fe(3+)</name>
        <dbReference type="ChEBI" id="CHEBI:29034"/>
    </ligand>
</feature>
<feature type="binding site" evidence="7">
    <location>
        <position position="240"/>
    </location>
    <ligand>
        <name>Zn(2+)</name>
        <dbReference type="ChEBI" id="CHEBI:29105"/>
    </ligand>
</feature>
<dbReference type="InterPro" id="IPR011059">
    <property type="entry name" value="Metal-dep_hydrolase_composite"/>
</dbReference>
<accession>A0ABV8UDD2</accession>
<dbReference type="InterPro" id="IPR005920">
    <property type="entry name" value="HutI"/>
</dbReference>
<evidence type="ECO:0000256" key="4">
    <source>
        <dbReference type="ARBA" id="ARBA00022808"/>
    </source>
</evidence>
<feature type="binding site" evidence="7">
    <location>
        <position position="320"/>
    </location>
    <ligand>
        <name>4-imidazolone-5-propanoate</name>
        <dbReference type="ChEBI" id="CHEBI:77893"/>
    </ligand>
</feature>
<evidence type="ECO:0000313" key="10">
    <source>
        <dbReference type="Proteomes" id="UP001595776"/>
    </source>
</evidence>
<comment type="catalytic activity">
    <reaction evidence="7">
        <text>4-imidazolone-5-propanoate + H2O = N-formimidoyl-L-glutamate</text>
        <dbReference type="Rhea" id="RHEA:23660"/>
        <dbReference type="ChEBI" id="CHEBI:15377"/>
        <dbReference type="ChEBI" id="CHEBI:58928"/>
        <dbReference type="ChEBI" id="CHEBI:77893"/>
        <dbReference type="EC" id="3.5.2.7"/>
    </reaction>
</comment>
<dbReference type="GO" id="GO:0050480">
    <property type="term" value="F:imidazolonepropionase activity"/>
    <property type="evidence" value="ECO:0007669"/>
    <property type="project" value="UniProtKB-EC"/>
</dbReference>
<feature type="binding site" evidence="7">
    <location>
        <position position="72"/>
    </location>
    <ligand>
        <name>Fe(3+)</name>
        <dbReference type="ChEBI" id="CHEBI:29034"/>
    </ligand>
</feature>
<comment type="subcellular location">
    <subcellularLocation>
        <location evidence="7">Cytoplasm</location>
    </subcellularLocation>
</comment>
<feature type="binding site" evidence="7">
    <location>
        <position position="72"/>
    </location>
    <ligand>
        <name>Zn(2+)</name>
        <dbReference type="ChEBI" id="CHEBI:29105"/>
    </ligand>
</feature>
<organism evidence="9 10">
    <name type="scientific">Kordiimonas lipolytica</name>
    <dbReference type="NCBI Taxonomy" id="1662421"/>
    <lineage>
        <taxon>Bacteria</taxon>
        <taxon>Pseudomonadati</taxon>
        <taxon>Pseudomonadota</taxon>
        <taxon>Alphaproteobacteria</taxon>
        <taxon>Kordiimonadales</taxon>
        <taxon>Kordiimonadaceae</taxon>
        <taxon>Kordiimonas</taxon>
    </lineage>
</organism>
<protein>
    <recommendedName>
        <fullName evidence="1 7">Imidazolonepropionase</fullName>
        <ecNumber evidence="1 7">3.5.2.7</ecNumber>
    </recommendedName>
    <alternativeName>
        <fullName evidence="7">Imidazolone-5-propionate hydrolase</fullName>
    </alternativeName>
</protein>
<evidence type="ECO:0000256" key="1">
    <source>
        <dbReference type="ARBA" id="ARBA00012864"/>
    </source>
</evidence>
<feature type="binding site" evidence="7">
    <location>
        <position position="175"/>
    </location>
    <ligand>
        <name>4-imidazolone-5-propanoate</name>
        <dbReference type="ChEBI" id="CHEBI:77893"/>
    </ligand>
</feature>
<feature type="binding site" evidence="7">
    <location>
        <position position="70"/>
    </location>
    <ligand>
        <name>Zn(2+)</name>
        <dbReference type="ChEBI" id="CHEBI:29105"/>
    </ligand>
</feature>
<comment type="pathway">
    <text evidence="7">Amino-acid degradation; L-histidine degradation into L-glutamate; N-formimidoyl-L-glutamate from L-histidine: step 3/3.</text>
</comment>
<evidence type="ECO:0000256" key="5">
    <source>
        <dbReference type="ARBA" id="ARBA00022833"/>
    </source>
</evidence>
<dbReference type="InterPro" id="IPR032466">
    <property type="entry name" value="Metal_Hydrolase"/>
</dbReference>
<proteinExistence type="inferred from homology"/>
<comment type="cofactor">
    <cofactor evidence="7">
        <name>Zn(2+)</name>
        <dbReference type="ChEBI" id="CHEBI:29105"/>
    </cofactor>
    <cofactor evidence="7">
        <name>Fe(3+)</name>
        <dbReference type="ChEBI" id="CHEBI:29034"/>
    </cofactor>
    <text evidence="7">Binds 1 zinc or iron ion per subunit.</text>
</comment>
<sequence>MFDTLLRNINVATMTEGGAPYGAIMDGAIGVKDGRLAFVGPVTDLPAGASAVEEISGNGIWAFPGFVDCHTHIVYGGNRAREFEERLNGVSYEEIARRGGGILSTVKGTRAASAEELTASAVKRLKRLAADGVTTVEIKSGYGLTLEDEVKMLRAARAAAKEVGLRLRTTFLGAHALPPEYRNDKDGYIAHVCDVMIPAIAKEGLADAVDAFCEGIAFSPEQTARVFDAAKKHGIRVKLHADQLSDLSGGAMAARYQALSADHLEYASATSVRAMADSGTVAVLLPGAFYVLQESKRPPVEMMRKAGVKMALATDANPGSSPVLSLQLMLHMGCTLFGMTPEEALRGITLNGARALGLEAELGSLEVGKQADILLFDISEPAELAYYVGGVPPEKIIRAS</sequence>
<dbReference type="RefSeq" id="WP_068144024.1">
    <property type="nucleotide sequence ID" value="NZ_JBHSCR010000014.1"/>
</dbReference>
<feature type="binding site" evidence="7">
    <location>
        <position position="142"/>
    </location>
    <ligand>
        <name>4-imidazolone-5-propanoate</name>
        <dbReference type="ChEBI" id="CHEBI:77893"/>
    </ligand>
</feature>
<dbReference type="InterPro" id="IPR006680">
    <property type="entry name" value="Amidohydro-rel"/>
</dbReference>
<feature type="binding site" evidence="7">
    <location>
        <position position="315"/>
    </location>
    <ligand>
        <name>Zn(2+)</name>
        <dbReference type="ChEBI" id="CHEBI:29105"/>
    </ligand>
</feature>
<gene>
    <name evidence="7 9" type="primary">hutI</name>
    <name evidence="9" type="ORF">ACFO5Q_14995</name>
</gene>
<keyword evidence="4 7" id="KW-0369">Histidine metabolism</keyword>
<keyword evidence="5 7" id="KW-0862">Zinc</keyword>
<dbReference type="CDD" id="cd01296">
    <property type="entry name" value="Imidazolone-5PH"/>
    <property type="match status" value="1"/>
</dbReference>
<keyword evidence="3 7" id="KW-0378">Hydrolase</keyword>
<keyword evidence="6 7" id="KW-0408">Iron</keyword>
<evidence type="ECO:0000256" key="3">
    <source>
        <dbReference type="ARBA" id="ARBA00022801"/>
    </source>
</evidence>
<dbReference type="PANTHER" id="PTHR42752:SF1">
    <property type="entry name" value="IMIDAZOLONEPROPIONASE-RELATED"/>
    <property type="match status" value="1"/>
</dbReference>
<dbReference type="NCBIfam" id="TIGR01224">
    <property type="entry name" value="hutI"/>
    <property type="match status" value="1"/>
</dbReference>
<reference evidence="10" key="1">
    <citation type="journal article" date="2019" name="Int. J. Syst. Evol. Microbiol.">
        <title>The Global Catalogue of Microorganisms (GCM) 10K type strain sequencing project: providing services to taxonomists for standard genome sequencing and annotation.</title>
        <authorList>
            <consortium name="The Broad Institute Genomics Platform"/>
            <consortium name="The Broad Institute Genome Sequencing Center for Infectious Disease"/>
            <person name="Wu L."/>
            <person name="Ma J."/>
        </authorList>
    </citation>
    <scope>NUCLEOTIDE SEQUENCE [LARGE SCALE GENOMIC DNA]</scope>
    <source>
        <strain evidence="10">CGMCC 1.15304</strain>
    </source>
</reference>
<evidence type="ECO:0000256" key="7">
    <source>
        <dbReference type="HAMAP-Rule" id="MF_00372"/>
    </source>
</evidence>
<comment type="similarity">
    <text evidence="7">Belongs to the metallo-dependent hydrolases superfamily. HutI family.</text>
</comment>
<evidence type="ECO:0000256" key="2">
    <source>
        <dbReference type="ARBA" id="ARBA00022723"/>
    </source>
</evidence>
<feature type="binding site" evidence="7">
    <location>
        <position position="315"/>
    </location>
    <ligand>
        <name>Fe(3+)</name>
        <dbReference type="ChEBI" id="CHEBI:29034"/>
    </ligand>
</feature>
<dbReference type="SUPFAM" id="SSF51556">
    <property type="entry name" value="Metallo-dependent hydrolases"/>
    <property type="match status" value="1"/>
</dbReference>
<evidence type="ECO:0000256" key="6">
    <source>
        <dbReference type="ARBA" id="ARBA00023004"/>
    </source>
</evidence>
<dbReference type="Gene3D" id="3.20.20.140">
    <property type="entry name" value="Metal-dependent hydrolases"/>
    <property type="match status" value="1"/>
</dbReference>
<evidence type="ECO:0000259" key="8">
    <source>
        <dbReference type="Pfam" id="PF01979"/>
    </source>
</evidence>
<dbReference type="HAMAP" id="MF_00372">
    <property type="entry name" value="HutI"/>
    <property type="match status" value="1"/>
</dbReference>
<feature type="binding site" evidence="7">
    <location>
        <position position="243"/>
    </location>
    <ligand>
        <name>4-imidazolone-5-propanoate</name>
        <dbReference type="ChEBI" id="CHEBI:77893"/>
    </ligand>
</feature>
<feature type="binding site" evidence="7">
    <location>
        <position position="142"/>
    </location>
    <ligand>
        <name>N-formimidoyl-L-glutamate</name>
        <dbReference type="ChEBI" id="CHEBI:58928"/>
    </ligand>
</feature>
<dbReference type="SUPFAM" id="SSF51338">
    <property type="entry name" value="Composite domain of metallo-dependent hydrolases"/>
    <property type="match status" value="1"/>
</dbReference>
<dbReference type="PANTHER" id="PTHR42752">
    <property type="entry name" value="IMIDAZOLONEPROPIONASE"/>
    <property type="match status" value="1"/>
</dbReference>
<dbReference type="EC" id="3.5.2.7" evidence="1 7"/>
<feature type="binding site" evidence="7">
    <location>
        <position position="70"/>
    </location>
    <ligand>
        <name>Fe(3+)</name>
        <dbReference type="ChEBI" id="CHEBI:29034"/>
    </ligand>
</feature>